<keyword evidence="4" id="KW-0509">mRNA transport</keyword>
<feature type="compositionally biased region" description="Gly residues" evidence="6">
    <location>
        <begin position="61"/>
        <end position="70"/>
    </location>
</feature>
<evidence type="ECO:0000256" key="6">
    <source>
        <dbReference type="SAM" id="MobiDB-lite"/>
    </source>
</evidence>
<dbReference type="InterPro" id="IPR001611">
    <property type="entry name" value="Leu-rich_rpt"/>
</dbReference>
<dbReference type="GO" id="GO:0003723">
    <property type="term" value="F:RNA binding"/>
    <property type="evidence" value="ECO:0007669"/>
    <property type="project" value="TreeGrafter"/>
</dbReference>
<proteinExistence type="inferred from homology"/>
<protein>
    <submittedName>
        <fullName evidence="8">NTF2-like protein</fullName>
    </submittedName>
</protein>
<reference evidence="8" key="1">
    <citation type="journal article" date="2016" name="Proc. Natl. Acad. Sci. U.S.A.">
        <title>Lipid metabolic changes in an early divergent fungus govern the establishment of a mutualistic symbiosis with endobacteria.</title>
        <authorList>
            <person name="Lastovetsky O.A."/>
            <person name="Gaspar M.L."/>
            <person name="Mondo S.J."/>
            <person name="LaButti K.M."/>
            <person name="Sandor L."/>
            <person name="Grigoriev I.V."/>
            <person name="Henry S.A."/>
            <person name="Pawlowska T.E."/>
        </authorList>
    </citation>
    <scope>NUCLEOTIDE SEQUENCE [LARGE SCALE GENOMIC DNA]</scope>
    <source>
        <strain evidence="8">ATCC 52814</strain>
    </source>
</reference>
<evidence type="ECO:0000256" key="3">
    <source>
        <dbReference type="ARBA" id="ARBA00022448"/>
    </source>
</evidence>
<organism evidence="8">
    <name type="scientific">Rhizopus microsporus var. microsporus</name>
    <dbReference type="NCBI Taxonomy" id="86635"/>
    <lineage>
        <taxon>Eukaryota</taxon>
        <taxon>Fungi</taxon>
        <taxon>Fungi incertae sedis</taxon>
        <taxon>Mucoromycota</taxon>
        <taxon>Mucoromycotina</taxon>
        <taxon>Mucoromycetes</taxon>
        <taxon>Mucorales</taxon>
        <taxon>Mucorineae</taxon>
        <taxon>Rhizopodaceae</taxon>
        <taxon>Rhizopus</taxon>
    </lineage>
</organism>
<dbReference type="Pfam" id="PF22602">
    <property type="entry name" value="NXF_NTF2"/>
    <property type="match status" value="1"/>
</dbReference>
<dbReference type="SUPFAM" id="SSF54427">
    <property type="entry name" value="NTF2-like"/>
    <property type="match status" value="1"/>
</dbReference>
<dbReference type="AlphaFoldDB" id="A0A1X0QXL2"/>
<evidence type="ECO:0000259" key="7">
    <source>
        <dbReference type="PROSITE" id="PS50177"/>
    </source>
</evidence>
<dbReference type="InterPro" id="IPR002075">
    <property type="entry name" value="NTF2_dom"/>
</dbReference>
<gene>
    <name evidence="8" type="ORF">BCV72DRAFT_307237</name>
</gene>
<evidence type="ECO:0000256" key="2">
    <source>
        <dbReference type="ARBA" id="ARBA00009285"/>
    </source>
</evidence>
<dbReference type="Gene3D" id="3.80.10.10">
    <property type="entry name" value="Ribonuclease Inhibitor"/>
    <property type="match status" value="1"/>
</dbReference>
<comment type="subcellular location">
    <subcellularLocation>
        <location evidence="1">Nucleus</location>
    </subcellularLocation>
</comment>
<dbReference type="GO" id="GO:0005634">
    <property type="term" value="C:nucleus"/>
    <property type="evidence" value="ECO:0007669"/>
    <property type="project" value="UniProtKB-SubCell"/>
</dbReference>
<comment type="similarity">
    <text evidence="2">Belongs to the NXF family.</text>
</comment>
<dbReference type="Proteomes" id="UP000242414">
    <property type="component" value="Unassembled WGS sequence"/>
</dbReference>
<dbReference type="InterPro" id="IPR032675">
    <property type="entry name" value="LRR_dom_sf"/>
</dbReference>
<dbReference type="InterPro" id="IPR018222">
    <property type="entry name" value="Nuclear_transport_factor_2_euk"/>
</dbReference>
<feature type="region of interest" description="Disordered" evidence="6">
    <location>
        <begin position="32"/>
        <end position="70"/>
    </location>
</feature>
<dbReference type="InterPro" id="IPR032710">
    <property type="entry name" value="NTF2-like_dom_sf"/>
</dbReference>
<dbReference type="OrthoDB" id="25872at2759"/>
<dbReference type="GO" id="GO:0016973">
    <property type="term" value="P:poly(A)+ mRNA export from nucleus"/>
    <property type="evidence" value="ECO:0007669"/>
    <property type="project" value="TreeGrafter"/>
</dbReference>
<dbReference type="PROSITE" id="PS51450">
    <property type="entry name" value="LRR"/>
    <property type="match status" value="1"/>
</dbReference>
<keyword evidence="5" id="KW-0539">Nucleus</keyword>
<accession>A0A1X0QXL2</accession>
<feature type="compositionally biased region" description="Polar residues" evidence="6">
    <location>
        <begin position="50"/>
        <end position="60"/>
    </location>
</feature>
<dbReference type="EMBL" id="KV921969">
    <property type="protein sequence ID" value="ORE04492.1"/>
    <property type="molecule type" value="Genomic_DNA"/>
</dbReference>
<dbReference type="SUPFAM" id="SSF52058">
    <property type="entry name" value="L domain-like"/>
    <property type="match status" value="1"/>
</dbReference>
<evidence type="ECO:0000313" key="8">
    <source>
        <dbReference type="EMBL" id="ORE04492.1"/>
    </source>
</evidence>
<keyword evidence="3" id="KW-0813">Transport</keyword>
<dbReference type="Pfam" id="PF14580">
    <property type="entry name" value="LRR_9"/>
    <property type="match status" value="1"/>
</dbReference>
<name>A0A1X0QXL2_RHIZD</name>
<evidence type="ECO:0000256" key="1">
    <source>
        <dbReference type="ARBA" id="ARBA00004123"/>
    </source>
</evidence>
<dbReference type="PANTHER" id="PTHR10662">
    <property type="entry name" value="NUCLEAR RNA EXPORT FACTOR"/>
    <property type="match status" value="1"/>
</dbReference>
<dbReference type="Gene3D" id="3.10.450.50">
    <property type="match status" value="1"/>
</dbReference>
<dbReference type="PANTHER" id="PTHR10662:SF22">
    <property type="entry name" value="NUCLEAR RNA EXPORT FACTOR 1"/>
    <property type="match status" value="1"/>
</dbReference>
<sequence>MHITVIDDTVAGGLCRMNNFAFMNQNLTITRGGGGGGDGGSRPNARPRSGPNNTSDNSSSTGGGGGGGGGRSAYLAEFLRERWNPQAGHLDLDDLPPTSHSIAVVLAKLLTEAKFLFGDAVVTLSFARNKLWSVAPLLKITELFPNLKNLSLQDNEIAEFRSLDRLSNKLNQLQELVLVGNPIQTKNDYRNEVLKRFPSVQRLDFQPTTTVTAQAFYTPSDIPVPVRSNFFGQDDSRIAAQDLLSKYFPLFDTNREALADLYDAQSTFSVIFSNGNFNQESVWGSSQVKPSQRIVIGSENIIKRLCSLPATVHDLSRPDNFVTDAWQTHSTQPGHPVILFLTVHGEFAESPLGTPLSFDRTFLVAPSAPGSRAQVAGWNYVILSDSLIVRKFSCKPASLITA</sequence>
<evidence type="ECO:0000256" key="5">
    <source>
        <dbReference type="ARBA" id="ARBA00023242"/>
    </source>
</evidence>
<dbReference type="VEuPathDB" id="FungiDB:BCV72DRAFT_307237"/>
<dbReference type="InterPro" id="IPR030217">
    <property type="entry name" value="NXF_fam"/>
</dbReference>
<evidence type="ECO:0000256" key="4">
    <source>
        <dbReference type="ARBA" id="ARBA00022816"/>
    </source>
</evidence>
<feature type="domain" description="NTF2" evidence="7">
    <location>
        <begin position="239"/>
        <end position="389"/>
    </location>
</feature>
<dbReference type="PROSITE" id="PS50177">
    <property type="entry name" value="NTF2_DOMAIN"/>
    <property type="match status" value="1"/>
</dbReference>